<keyword evidence="6" id="KW-0805">Transcription regulation</keyword>
<dbReference type="FunFam" id="3.30.565.10:FF:000006">
    <property type="entry name" value="Sensor histidine kinase WalK"/>
    <property type="match status" value="1"/>
</dbReference>
<dbReference type="PANTHER" id="PTHR43547:SF2">
    <property type="entry name" value="HYBRID SIGNAL TRANSDUCTION HISTIDINE KINASE C"/>
    <property type="match status" value="1"/>
</dbReference>
<dbReference type="InterPro" id="IPR003661">
    <property type="entry name" value="HisK_dim/P_dom"/>
</dbReference>
<dbReference type="PROSITE" id="PS50110">
    <property type="entry name" value="RESPONSE_REGULATORY"/>
    <property type="match status" value="1"/>
</dbReference>
<reference evidence="13" key="1">
    <citation type="submission" date="2020-09" db="EMBL/GenBank/DDBJ databases">
        <authorList>
            <person name="Kim M.K."/>
        </authorList>
    </citation>
    <scope>NUCLEOTIDE SEQUENCE</scope>
    <source>
        <strain evidence="13">BT702</strain>
    </source>
</reference>
<evidence type="ECO:0000256" key="6">
    <source>
        <dbReference type="ARBA" id="ARBA00023015"/>
    </source>
</evidence>
<evidence type="ECO:0000256" key="3">
    <source>
        <dbReference type="ARBA" id="ARBA00022553"/>
    </source>
</evidence>
<dbReference type="SMART" id="SM00388">
    <property type="entry name" value="HisKA"/>
    <property type="match status" value="1"/>
</dbReference>
<dbReference type="EC" id="2.7.13.3" evidence="2"/>
<name>A0A926XWJ9_9BACT</name>
<dbReference type="SMART" id="SM00387">
    <property type="entry name" value="HATPase_c"/>
    <property type="match status" value="1"/>
</dbReference>
<dbReference type="InterPro" id="IPR013783">
    <property type="entry name" value="Ig-like_fold"/>
</dbReference>
<dbReference type="Proteomes" id="UP000598820">
    <property type="component" value="Unassembled WGS sequence"/>
</dbReference>
<dbReference type="Gene3D" id="1.10.10.60">
    <property type="entry name" value="Homeodomain-like"/>
    <property type="match status" value="1"/>
</dbReference>
<dbReference type="Gene3D" id="2.130.10.10">
    <property type="entry name" value="YVTN repeat-like/Quinoprotein amine dehydrogenase"/>
    <property type="match status" value="4"/>
</dbReference>
<dbReference type="SMART" id="SM00342">
    <property type="entry name" value="HTH_ARAC"/>
    <property type="match status" value="1"/>
</dbReference>
<dbReference type="PANTHER" id="PTHR43547">
    <property type="entry name" value="TWO-COMPONENT HISTIDINE KINASE"/>
    <property type="match status" value="1"/>
</dbReference>
<dbReference type="PROSITE" id="PS50109">
    <property type="entry name" value="HIS_KIN"/>
    <property type="match status" value="1"/>
</dbReference>
<dbReference type="FunFam" id="1.10.287.130:FF:000045">
    <property type="entry name" value="Two-component system sensor histidine kinase/response regulator"/>
    <property type="match status" value="1"/>
</dbReference>
<comment type="catalytic activity">
    <reaction evidence="1">
        <text>ATP + protein L-histidine = ADP + protein N-phospho-L-histidine.</text>
        <dbReference type="EC" id="2.7.13.3"/>
    </reaction>
</comment>
<feature type="domain" description="Histidine kinase" evidence="11">
    <location>
        <begin position="865"/>
        <end position="1091"/>
    </location>
</feature>
<dbReference type="Gene3D" id="3.30.565.10">
    <property type="entry name" value="Histidine kinase-like ATPase, C-terminal domain"/>
    <property type="match status" value="1"/>
</dbReference>
<proteinExistence type="predicted"/>
<dbReference type="Pfam" id="PF12833">
    <property type="entry name" value="HTH_18"/>
    <property type="match status" value="1"/>
</dbReference>
<dbReference type="Gene3D" id="1.10.287.130">
    <property type="match status" value="1"/>
</dbReference>
<dbReference type="GO" id="GO:0003700">
    <property type="term" value="F:DNA-binding transcription factor activity"/>
    <property type="evidence" value="ECO:0007669"/>
    <property type="project" value="InterPro"/>
</dbReference>
<evidence type="ECO:0000256" key="8">
    <source>
        <dbReference type="ARBA" id="ARBA00023163"/>
    </source>
</evidence>
<dbReference type="SUPFAM" id="SSF55874">
    <property type="entry name" value="ATPase domain of HSP90 chaperone/DNA topoisomerase II/histidine kinase"/>
    <property type="match status" value="1"/>
</dbReference>
<dbReference type="InterPro" id="IPR011006">
    <property type="entry name" value="CheY-like_superfamily"/>
</dbReference>
<dbReference type="CDD" id="cd17574">
    <property type="entry name" value="REC_OmpR"/>
    <property type="match status" value="1"/>
</dbReference>
<dbReference type="InterPro" id="IPR001789">
    <property type="entry name" value="Sig_transdc_resp-reg_receiver"/>
</dbReference>
<dbReference type="GO" id="GO:0000155">
    <property type="term" value="F:phosphorelay sensor kinase activity"/>
    <property type="evidence" value="ECO:0007669"/>
    <property type="project" value="InterPro"/>
</dbReference>
<evidence type="ECO:0000256" key="1">
    <source>
        <dbReference type="ARBA" id="ARBA00000085"/>
    </source>
</evidence>
<dbReference type="Gene3D" id="2.60.40.10">
    <property type="entry name" value="Immunoglobulins"/>
    <property type="match status" value="1"/>
</dbReference>
<feature type="domain" description="Response regulatory" evidence="12">
    <location>
        <begin position="1138"/>
        <end position="1253"/>
    </location>
</feature>
<protein>
    <recommendedName>
        <fullName evidence="2">histidine kinase</fullName>
        <ecNumber evidence="2">2.7.13.3</ecNumber>
    </recommendedName>
</protein>
<dbReference type="InterPro" id="IPR036890">
    <property type="entry name" value="HATPase_C_sf"/>
</dbReference>
<evidence type="ECO:0000256" key="2">
    <source>
        <dbReference type="ARBA" id="ARBA00012438"/>
    </source>
</evidence>
<dbReference type="SUPFAM" id="SSF63829">
    <property type="entry name" value="Calcium-dependent phosphotriesterase"/>
    <property type="match status" value="2"/>
</dbReference>
<dbReference type="PROSITE" id="PS01124">
    <property type="entry name" value="HTH_ARAC_FAMILY_2"/>
    <property type="match status" value="1"/>
</dbReference>
<dbReference type="Pfam" id="PF02518">
    <property type="entry name" value="HATPase_c"/>
    <property type="match status" value="1"/>
</dbReference>
<keyword evidence="7" id="KW-0238">DNA-binding</keyword>
<keyword evidence="8" id="KW-0804">Transcription</keyword>
<dbReference type="Pfam" id="PF07494">
    <property type="entry name" value="Reg_prop"/>
    <property type="match status" value="10"/>
</dbReference>
<evidence type="ECO:0000313" key="14">
    <source>
        <dbReference type="Proteomes" id="UP000598820"/>
    </source>
</evidence>
<dbReference type="InterPro" id="IPR018062">
    <property type="entry name" value="HTH_AraC-typ_CS"/>
</dbReference>
<evidence type="ECO:0000256" key="9">
    <source>
        <dbReference type="PROSITE-ProRule" id="PRU00169"/>
    </source>
</evidence>
<feature type="domain" description="HTH araC/xylS-type" evidence="10">
    <location>
        <begin position="1285"/>
        <end position="1384"/>
    </location>
</feature>
<accession>A0A926XWJ9</accession>
<keyword evidence="14" id="KW-1185">Reference proteome</keyword>
<dbReference type="CDD" id="cd00075">
    <property type="entry name" value="HATPase"/>
    <property type="match status" value="1"/>
</dbReference>
<dbReference type="InterPro" id="IPR004358">
    <property type="entry name" value="Sig_transdc_His_kin-like_C"/>
</dbReference>
<evidence type="ECO:0000259" key="12">
    <source>
        <dbReference type="PROSITE" id="PS50110"/>
    </source>
</evidence>
<evidence type="ECO:0000256" key="7">
    <source>
        <dbReference type="ARBA" id="ARBA00023125"/>
    </source>
</evidence>
<dbReference type="RefSeq" id="WP_190887798.1">
    <property type="nucleotide sequence ID" value="NZ_JACWZY010000011.1"/>
</dbReference>
<dbReference type="InterPro" id="IPR018060">
    <property type="entry name" value="HTH_AraC"/>
</dbReference>
<evidence type="ECO:0000256" key="4">
    <source>
        <dbReference type="ARBA" id="ARBA00022679"/>
    </source>
</evidence>
<evidence type="ECO:0000313" key="13">
    <source>
        <dbReference type="EMBL" id="MBD2701947.1"/>
    </source>
</evidence>
<sequence>MSFTKTILFSGLWAVYSFSLRPVAVCQSELQTFSHLSVEEGLSQSSVYAITQDTKGFMWFGTRDGLNRFDSHRVAVYNTQGSKKNSLPSNTINGLLVDKRGQLWVGTSRGLTRYRPLQDDFERISFADSRVATLPDSNITSLFEDHQQQLWVGTLHGLYRLHPKNPNQYQPIKTLTKNPLDLSKAYIRTIYQDREHTLWVGTSAGLTRLRPMKSGQFQLTNYFLAPADSIYHDVSNGVNAIAEDQSGRLWVGTERKGIAIFDKRTGHVVSWHPAAGLDLSMQTVRTIQPDGKGSFWVGTMSGLYIIAQDGNRFKTLTNQPADPGSLSDNSIRSLFQDRDGSFWVGTYYGGVDMYSPLARQFGSFRPLDRLGGMPFKIASSILPAQNPRQLWLGTEDKGLLLVNNNQTIARHFKHDPKNAQSLSNDKVKCLLADGTKGLWIGTIKGLNYLDVRRQVITQFLHEPTNPRSLPNDRIYDLKRDKQGTLWVAINQGGLCRYDPITRSFVSLVHQASQKTSLSANSITTLLIDSQGALWVGTMGGLNRKMDGKDEFIRFIHRDDDATSISSNHISCFFEDQYHRLWIGTRDNGLNLLLPDGRTFKHITSKQGLPSNSVMGIQEDSRGWLWISTDKGLVQFDPQQESFIRYNKNDGLICKEFTPNSTYQDTRGYLYFGGYNGIVRFHPDSIRRNNKAPLLAFTQLRLFNEQVTNLPSGQSPVVFDDKQGLTFTHRQNVFSLDFAAFNFINSAKNRYAYKLLGFDNDWNYVSEPRALYMNLEPGDYVLQVKGANNDEVWARKPLELVITVLPPFWKTYWAYALYVVIFVILLRLWSGFNRSRMRLAHELEVEHLEKNRQQELHQTKLNFFTEIAHEIRTPLTLVIGPLETLTERYVDEPFIQKQVAVMRNSTDRLLRLLNQLLDFRKHETGNVQLHRQQTDVVVFLRTITDSFLDYARSRQITLTNESEVATLFAWIDAGEMEKVIYNLLLNAFKFTPAGSTISVRLQQDFTSNGIEKAIIIIEDAGVGIPAGDLDHIFNRFYQVNQAKTRDSGFGLGLALSKSIVEQHNGQITVESQEAERDKLGFTRFTITLPLLSNTSDSMPPSAQSTVLTTLPSLVTETAFESTDDTLLETQVSTIADKPLLMIVEDQADIRVYIRELFSRTYQIIEAQDGLEAWEKASQLLPDIIITDVAMPFMDGLALTQRLKSDERTSHIPVILLTAKDTVDNQLAGLEIRADDYVAKPFHPMLLQARVRNLLRLRQQLKAKYHRIVSLQPEAPELDHPDEKFLRQLMTLLNSHLSDADFNVTSLVSEMGMSRPVLFRKVKMLTGLSVIDLLRTTRLKKAELLLKQKKMSVAEVAFSVGYNDPKYFSRAFRAQFGQTPTEYIHQLAESV</sequence>
<organism evidence="13 14">
    <name type="scientific">Spirosoma profusum</name>
    <dbReference type="NCBI Taxonomy" id="2771354"/>
    <lineage>
        <taxon>Bacteria</taxon>
        <taxon>Pseudomonadati</taxon>
        <taxon>Bacteroidota</taxon>
        <taxon>Cytophagia</taxon>
        <taxon>Cytophagales</taxon>
        <taxon>Cytophagaceae</taxon>
        <taxon>Spirosoma</taxon>
    </lineage>
</organism>
<dbReference type="SUPFAM" id="SSF52172">
    <property type="entry name" value="CheY-like"/>
    <property type="match status" value="1"/>
</dbReference>
<dbReference type="InterPro" id="IPR011123">
    <property type="entry name" value="Y_Y_Y"/>
</dbReference>
<dbReference type="InterPro" id="IPR009057">
    <property type="entry name" value="Homeodomain-like_sf"/>
</dbReference>
<dbReference type="SUPFAM" id="SSF47384">
    <property type="entry name" value="Homodimeric domain of signal transducing histidine kinase"/>
    <property type="match status" value="1"/>
</dbReference>
<evidence type="ECO:0000259" key="10">
    <source>
        <dbReference type="PROSITE" id="PS01124"/>
    </source>
</evidence>
<evidence type="ECO:0000259" key="11">
    <source>
        <dbReference type="PROSITE" id="PS50109"/>
    </source>
</evidence>
<dbReference type="InterPro" id="IPR003594">
    <property type="entry name" value="HATPase_dom"/>
</dbReference>
<gene>
    <name evidence="13" type="ORF">IC229_14960</name>
</gene>
<dbReference type="GO" id="GO:0043565">
    <property type="term" value="F:sequence-specific DNA binding"/>
    <property type="evidence" value="ECO:0007669"/>
    <property type="project" value="InterPro"/>
</dbReference>
<dbReference type="InterPro" id="IPR011110">
    <property type="entry name" value="Reg_prop"/>
</dbReference>
<dbReference type="InterPro" id="IPR036097">
    <property type="entry name" value="HisK_dim/P_sf"/>
</dbReference>
<dbReference type="PROSITE" id="PS00041">
    <property type="entry name" value="HTH_ARAC_FAMILY_1"/>
    <property type="match status" value="1"/>
</dbReference>
<dbReference type="InterPro" id="IPR005467">
    <property type="entry name" value="His_kinase_dom"/>
</dbReference>
<dbReference type="EMBL" id="JACWZY010000011">
    <property type="protein sequence ID" value="MBD2701947.1"/>
    <property type="molecule type" value="Genomic_DNA"/>
</dbReference>
<dbReference type="Gene3D" id="3.40.50.2300">
    <property type="match status" value="1"/>
</dbReference>
<dbReference type="Pfam" id="PF00512">
    <property type="entry name" value="HisKA"/>
    <property type="match status" value="1"/>
</dbReference>
<dbReference type="InterPro" id="IPR015943">
    <property type="entry name" value="WD40/YVTN_repeat-like_dom_sf"/>
</dbReference>
<keyword evidence="4" id="KW-0808">Transferase</keyword>
<dbReference type="Pfam" id="PF07495">
    <property type="entry name" value="Y_Y_Y"/>
    <property type="match status" value="1"/>
</dbReference>
<dbReference type="PRINTS" id="PR00344">
    <property type="entry name" value="BCTRLSENSOR"/>
</dbReference>
<keyword evidence="5" id="KW-0418">Kinase</keyword>
<dbReference type="CDD" id="cd00082">
    <property type="entry name" value="HisKA"/>
    <property type="match status" value="1"/>
</dbReference>
<comment type="caution">
    <text evidence="13">The sequence shown here is derived from an EMBL/GenBank/DDBJ whole genome shotgun (WGS) entry which is preliminary data.</text>
</comment>
<feature type="modified residue" description="4-aspartylphosphate" evidence="9">
    <location>
        <position position="1186"/>
    </location>
</feature>
<dbReference type="SUPFAM" id="SSF46689">
    <property type="entry name" value="Homeodomain-like"/>
    <property type="match status" value="1"/>
</dbReference>
<keyword evidence="3 9" id="KW-0597">Phosphoprotein</keyword>
<evidence type="ECO:0000256" key="5">
    <source>
        <dbReference type="ARBA" id="ARBA00022777"/>
    </source>
</evidence>
<dbReference type="SMART" id="SM00448">
    <property type="entry name" value="REC"/>
    <property type="match status" value="1"/>
</dbReference>
<dbReference type="Pfam" id="PF00072">
    <property type="entry name" value="Response_reg"/>
    <property type="match status" value="1"/>
</dbReference>